<evidence type="ECO:0000256" key="7">
    <source>
        <dbReference type="ARBA" id="ARBA00023136"/>
    </source>
</evidence>
<dbReference type="PANTHER" id="PTHR30472">
    <property type="entry name" value="FERRIC ENTEROBACTIN TRANSPORT SYSTEM PERMEASE PROTEIN"/>
    <property type="match status" value="1"/>
</dbReference>
<evidence type="ECO:0000313" key="10">
    <source>
        <dbReference type="Proteomes" id="UP001418444"/>
    </source>
</evidence>
<feature type="transmembrane region" description="Helical" evidence="8">
    <location>
        <begin position="12"/>
        <end position="33"/>
    </location>
</feature>
<sequence length="353" mass="35678">MIAEGPGRSRRTWWAFGLLAAAVILALGASLFLGSTSVPFGDTAAVLLGDSDSRAAGLVLDFRIPRTITAFTVGAALGLAGMQMQTLFRNPLADPYILGASSGASLGVALVVLLGGTAAGGFTSGLTGMGRNGMVIAAALGAGIVLAVIAILSRWVRSSVALLLVGVMLASVSTAAVSVLLTMTKPQLAQQFLEWGMGTFRASTYQDLRIMVPLVVVGIALAALTIRPLNALLLGEGYARSMGIGIGRTRLSIIVSAAILAGVTTAFCGPIGFVGLVVPHLARFAVGSSDHRLVMPATLLIGAALTLVCGVIAELPGTGKVLPLGAVTALFGAPVVIVVLVRASRGRLSGVGL</sequence>
<dbReference type="InterPro" id="IPR000522">
    <property type="entry name" value="ABC_transptr_permease_BtuC"/>
</dbReference>
<keyword evidence="7 8" id="KW-0472">Membrane</keyword>
<evidence type="ECO:0000256" key="4">
    <source>
        <dbReference type="ARBA" id="ARBA00022475"/>
    </source>
</evidence>
<dbReference type="EMBL" id="BAAAZW010000009">
    <property type="protein sequence ID" value="GAA3966758.1"/>
    <property type="molecule type" value="Genomic_DNA"/>
</dbReference>
<dbReference type="Pfam" id="PF01032">
    <property type="entry name" value="FecCD"/>
    <property type="match status" value="1"/>
</dbReference>
<dbReference type="PANTHER" id="PTHR30472:SF41">
    <property type="entry name" value="TRANSPORT SYSTEM PERMEASE PROTEIN"/>
    <property type="match status" value="1"/>
</dbReference>
<feature type="transmembrane region" description="Helical" evidence="8">
    <location>
        <begin position="161"/>
        <end position="181"/>
    </location>
</feature>
<comment type="similarity">
    <text evidence="2">Belongs to the binding-protein-dependent transport system permease family. FecCD subfamily.</text>
</comment>
<proteinExistence type="inferred from homology"/>
<gene>
    <name evidence="9" type="ORF">GCM10022231_29640</name>
</gene>
<name>A0ABP7PJI7_9ACTN</name>
<evidence type="ECO:0000313" key="9">
    <source>
        <dbReference type="EMBL" id="GAA3966758.1"/>
    </source>
</evidence>
<feature type="transmembrane region" description="Helical" evidence="8">
    <location>
        <begin position="253"/>
        <end position="281"/>
    </location>
</feature>
<comment type="subcellular location">
    <subcellularLocation>
        <location evidence="1">Cell membrane</location>
        <topology evidence="1">Multi-pass membrane protein</topology>
    </subcellularLocation>
</comment>
<organism evidence="9 10">
    <name type="scientific">Gordonia caeni</name>
    <dbReference type="NCBI Taxonomy" id="1007097"/>
    <lineage>
        <taxon>Bacteria</taxon>
        <taxon>Bacillati</taxon>
        <taxon>Actinomycetota</taxon>
        <taxon>Actinomycetes</taxon>
        <taxon>Mycobacteriales</taxon>
        <taxon>Gordoniaceae</taxon>
        <taxon>Gordonia</taxon>
    </lineage>
</organism>
<keyword evidence="3" id="KW-0813">Transport</keyword>
<dbReference type="RefSeq" id="WP_344785137.1">
    <property type="nucleotide sequence ID" value="NZ_BAAAZW010000009.1"/>
</dbReference>
<dbReference type="Proteomes" id="UP001418444">
    <property type="component" value="Unassembled WGS sequence"/>
</dbReference>
<accession>A0ABP7PJI7</accession>
<dbReference type="Gene3D" id="1.10.3470.10">
    <property type="entry name" value="ABC transporter involved in vitamin B12 uptake, BtuC"/>
    <property type="match status" value="1"/>
</dbReference>
<keyword evidence="5 8" id="KW-0812">Transmembrane</keyword>
<feature type="transmembrane region" description="Helical" evidence="8">
    <location>
        <begin position="210"/>
        <end position="233"/>
    </location>
</feature>
<reference evidence="10" key="1">
    <citation type="journal article" date="2019" name="Int. J. Syst. Evol. Microbiol.">
        <title>The Global Catalogue of Microorganisms (GCM) 10K type strain sequencing project: providing services to taxonomists for standard genome sequencing and annotation.</title>
        <authorList>
            <consortium name="The Broad Institute Genomics Platform"/>
            <consortium name="The Broad Institute Genome Sequencing Center for Infectious Disease"/>
            <person name="Wu L."/>
            <person name="Ma J."/>
        </authorList>
    </citation>
    <scope>NUCLEOTIDE SEQUENCE [LARGE SCALE GENOMIC DNA]</scope>
    <source>
        <strain evidence="10">JCM 16923</strain>
    </source>
</reference>
<feature type="transmembrane region" description="Helical" evidence="8">
    <location>
        <begin position="293"/>
        <end position="315"/>
    </location>
</feature>
<evidence type="ECO:0000256" key="2">
    <source>
        <dbReference type="ARBA" id="ARBA00007935"/>
    </source>
</evidence>
<feature type="transmembrane region" description="Helical" evidence="8">
    <location>
        <begin position="134"/>
        <end position="155"/>
    </location>
</feature>
<feature type="transmembrane region" description="Helical" evidence="8">
    <location>
        <begin position="321"/>
        <end position="341"/>
    </location>
</feature>
<keyword evidence="10" id="KW-1185">Reference proteome</keyword>
<evidence type="ECO:0000256" key="3">
    <source>
        <dbReference type="ARBA" id="ARBA00022448"/>
    </source>
</evidence>
<comment type="caution">
    <text evidence="9">The sequence shown here is derived from an EMBL/GenBank/DDBJ whole genome shotgun (WGS) entry which is preliminary data.</text>
</comment>
<dbReference type="SUPFAM" id="SSF81345">
    <property type="entry name" value="ABC transporter involved in vitamin B12 uptake, BtuC"/>
    <property type="match status" value="1"/>
</dbReference>
<protein>
    <submittedName>
        <fullName evidence="9">Iron ABC transporter permease</fullName>
    </submittedName>
</protein>
<dbReference type="CDD" id="cd06550">
    <property type="entry name" value="TM_ABC_iron-siderophores_like"/>
    <property type="match status" value="1"/>
</dbReference>
<evidence type="ECO:0000256" key="8">
    <source>
        <dbReference type="SAM" id="Phobius"/>
    </source>
</evidence>
<keyword evidence="6 8" id="KW-1133">Transmembrane helix</keyword>
<evidence type="ECO:0000256" key="5">
    <source>
        <dbReference type="ARBA" id="ARBA00022692"/>
    </source>
</evidence>
<evidence type="ECO:0000256" key="6">
    <source>
        <dbReference type="ARBA" id="ARBA00022989"/>
    </source>
</evidence>
<feature type="transmembrane region" description="Helical" evidence="8">
    <location>
        <begin position="96"/>
        <end position="122"/>
    </location>
</feature>
<dbReference type="InterPro" id="IPR037294">
    <property type="entry name" value="ABC_BtuC-like"/>
</dbReference>
<keyword evidence="4" id="KW-1003">Cell membrane</keyword>
<evidence type="ECO:0000256" key="1">
    <source>
        <dbReference type="ARBA" id="ARBA00004651"/>
    </source>
</evidence>